<evidence type="ECO:0000313" key="2">
    <source>
        <dbReference type="EMBL" id="QHS83214.1"/>
    </source>
</evidence>
<sequence>MTKLRFTFILFLIIVFLIGIYIVLNTKHDFNKPLYEPITSCPTMLLQRGNTLLMYNSNEPENPNVNPMVFYSLDEYIQFYNEQKQQGNDCPVLYLQQEYDAQNKAVYRVRPSPFELDGGVSKEQQNQMFISLEDYADASRDQPPYNANNFPGFDPHGQYVGVYTELDAIHYSTETDPISDNSMDPNWGGVTHTKKSVDAGKYEGNVVTRPVLSTPKTSFYPSLPSNFQPPVDVL</sequence>
<feature type="transmembrane region" description="Helical" evidence="1">
    <location>
        <begin position="6"/>
        <end position="24"/>
    </location>
</feature>
<name>A0A6C0ATS8_9ZZZZ</name>
<dbReference type="EMBL" id="MN738750">
    <property type="protein sequence ID" value="QHS83214.1"/>
    <property type="molecule type" value="Genomic_DNA"/>
</dbReference>
<accession>A0A6C0ATS8</accession>
<reference evidence="2" key="1">
    <citation type="journal article" date="2020" name="Nature">
        <title>Giant virus diversity and host interactions through global metagenomics.</title>
        <authorList>
            <person name="Schulz F."/>
            <person name="Roux S."/>
            <person name="Paez-Espino D."/>
            <person name="Jungbluth S."/>
            <person name="Walsh D.A."/>
            <person name="Denef V.J."/>
            <person name="McMahon K.D."/>
            <person name="Konstantinidis K.T."/>
            <person name="Eloe-Fadrosh E.A."/>
            <person name="Kyrpides N.C."/>
            <person name="Woyke T."/>
        </authorList>
    </citation>
    <scope>NUCLEOTIDE SEQUENCE</scope>
    <source>
        <strain evidence="2">GVMAG-S-ERX555943-30</strain>
    </source>
</reference>
<dbReference type="AlphaFoldDB" id="A0A6C0ATS8"/>
<evidence type="ECO:0000256" key="1">
    <source>
        <dbReference type="SAM" id="Phobius"/>
    </source>
</evidence>
<keyword evidence="1" id="KW-0812">Transmembrane</keyword>
<protein>
    <submittedName>
        <fullName evidence="2">Uncharacterized protein</fullName>
    </submittedName>
</protein>
<keyword evidence="1" id="KW-0472">Membrane</keyword>
<proteinExistence type="predicted"/>
<organism evidence="2">
    <name type="scientific">viral metagenome</name>
    <dbReference type="NCBI Taxonomy" id="1070528"/>
    <lineage>
        <taxon>unclassified sequences</taxon>
        <taxon>metagenomes</taxon>
        <taxon>organismal metagenomes</taxon>
    </lineage>
</organism>
<keyword evidence="1" id="KW-1133">Transmembrane helix</keyword>